<dbReference type="PROSITE" id="PS50181">
    <property type="entry name" value="FBOX"/>
    <property type="match status" value="1"/>
</dbReference>
<comment type="caution">
    <text evidence="2">The sequence shown here is derived from an EMBL/GenBank/DDBJ whole genome shotgun (WGS) entry which is preliminary data.</text>
</comment>
<gene>
    <name evidence="2" type="ORF">Gohar_016707</name>
</gene>
<protein>
    <recommendedName>
        <fullName evidence="1">F-box domain-containing protein</fullName>
    </recommendedName>
</protein>
<sequence length="391" mass="44305">MEDVDRISDLPDSILTHILSFLSTKEAVGTSILSSRWRYIFTLVPNLHFDLVDDLCHKNLESCILHIKSFISFVDKPLSLHETSLDRFHLKCREMVHGPRVYSWISTAVRRGVKHLDISISPDQFTSPGIMFTCRSLTTLKLDFACSVLDVPRGVPFPNLKTSSQRLTILSTFNSHDCWLMLDTPNLAYFKYGILVIAGHSLENLKSINSAFIQSAFSNFRNYATALFRGITNIHSLVLTYNSLSSCEPLPVFATLVELKICDYYREQSSCEYADLLINVKWSSSMDKGLEILLSSSPELEKLACHQEVLSKLPEKVAYCLLSKLKVMEILGFRNDKDVIEKAKYILKNVEALQKLTIRTLSNISKAKKLKMSEVLLGSPRESKHCCILIV</sequence>
<dbReference type="Gene3D" id="3.80.10.10">
    <property type="entry name" value="Ribonuclease Inhibitor"/>
    <property type="match status" value="1"/>
</dbReference>
<dbReference type="InterPro" id="IPR032675">
    <property type="entry name" value="LRR_dom_sf"/>
</dbReference>
<dbReference type="Pfam" id="PF08387">
    <property type="entry name" value="FBD"/>
    <property type="match status" value="1"/>
</dbReference>
<dbReference type="InterPro" id="IPR036047">
    <property type="entry name" value="F-box-like_dom_sf"/>
</dbReference>
<dbReference type="Gene3D" id="1.20.1280.50">
    <property type="match status" value="1"/>
</dbReference>
<dbReference type="InterPro" id="IPR001810">
    <property type="entry name" value="F-box_dom"/>
</dbReference>
<dbReference type="InterPro" id="IPR053781">
    <property type="entry name" value="F-box_AtFBL13-like"/>
</dbReference>
<name>A0A7J9G3N2_9ROSI</name>
<dbReference type="SMART" id="SM00579">
    <property type="entry name" value="FBD"/>
    <property type="match status" value="1"/>
</dbReference>
<dbReference type="CDD" id="cd22160">
    <property type="entry name" value="F-box_AtFBL13-like"/>
    <property type="match status" value="1"/>
</dbReference>
<keyword evidence="3" id="KW-1185">Reference proteome</keyword>
<dbReference type="Pfam" id="PF00646">
    <property type="entry name" value="F-box"/>
    <property type="match status" value="1"/>
</dbReference>
<proteinExistence type="predicted"/>
<dbReference type="Proteomes" id="UP000593560">
    <property type="component" value="Unassembled WGS sequence"/>
</dbReference>
<evidence type="ECO:0000259" key="1">
    <source>
        <dbReference type="PROSITE" id="PS50181"/>
    </source>
</evidence>
<accession>A0A7J9G3N2</accession>
<dbReference type="OrthoDB" id="650312at2759"/>
<dbReference type="PANTHER" id="PTHR31900:SF27">
    <property type="entry name" value="FBD DOMAIN-CONTAINING PROTEIN"/>
    <property type="match status" value="1"/>
</dbReference>
<dbReference type="EMBL" id="JABFAD010000002">
    <property type="protein sequence ID" value="MBA0792186.1"/>
    <property type="molecule type" value="Genomic_DNA"/>
</dbReference>
<evidence type="ECO:0000313" key="3">
    <source>
        <dbReference type="Proteomes" id="UP000593560"/>
    </source>
</evidence>
<feature type="domain" description="F-box" evidence="1">
    <location>
        <begin position="4"/>
        <end position="52"/>
    </location>
</feature>
<evidence type="ECO:0000313" key="2">
    <source>
        <dbReference type="EMBL" id="MBA0792186.1"/>
    </source>
</evidence>
<dbReference type="SUPFAM" id="SSF81383">
    <property type="entry name" value="F-box domain"/>
    <property type="match status" value="1"/>
</dbReference>
<dbReference type="AlphaFoldDB" id="A0A7J9G3N2"/>
<organism evidence="2 3">
    <name type="scientific">Gossypium harknessii</name>
    <dbReference type="NCBI Taxonomy" id="34285"/>
    <lineage>
        <taxon>Eukaryota</taxon>
        <taxon>Viridiplantae</taxon>
        <taxon>Streptophyta</taxon>
        <taxon>Embryophyta</taxon>
        <taxon>Tracheophyta</taxon>
        <taxon>Spermatophyta</taxon>
        <taxon>Magnoliopsida</taxon>
        <taxon>eudicotyledons</taxon>
        <taxon>Gunneridae</taxon>
        <taxon>Pentapetalae</taxon>
        <taxon>rosids</taxon>
        <taxon>malvids</taxon>
        <taxon>Malvales</taxon>
        <taxon>Malvaceae</taxon>
        <taxon>Malvoideae</taxon>
        <taxon>Gossypium</taxon>
    </lineage>
</organism>
<dbReference type="PANTHER" id="PTHR31900">
    <property type="entry name" value="F-BOX/RNI SUPERFAMILY PROTEIN-RELATED"/>
    <property type="match status" value="1"/>
</dbReference>
<dbReference type="InterPro" id="IPR050232">
    <property type="entry name" value="FBL13/AtMIF1-like"/>
</dbReference>
<reference evidence="2 3" key="1">
    <citation type="journal article" date="2019" name="Genome Biol. Evol.">
        <title>Insights into the evolution of the New World diploid cottons (Gossypium, subgenus Houzingenia) based on genome sequencing.</title>
        <authorList>
            <person name="Grover C.E."/>
            <person name="Arick M.A. 2nd"/>
            <person name="Thrash A."/>
            <person name="Conover J.L."/>
            <person name="Sanders W.S."/>
            <person name="Peterson D.G."/>
            <person name="Frelichowski J.E."/>
            <person name="Scheffler J.A."/>
            <person name="Scheffler B.E."/>
            <person name="Wendel J.F."/>
        </authorList>
    </citation>
    <scope>NUCLEOTIDE SEQUENCE [LARGE SCALE GENOMIC DNA]</scope>
    <source>
        <strain evidence="2">0</strain>
        <tissue evidence="2">Leaf</tissue>
    </source>
</reference>
<dbReference type="InterPro" id="IPR006566">
    <property type="entry name" value="FBD"/>
</dbReference>